<dbReference type="GO" id="GO:0010181">
    <property type="term" value="F:FMN binding"/>
    <property type="evidence" value="ECO:0007669"/>
    <property type="project" value="InterPro"/>
</dbReference>
<name>A0A061S1D1_9CHLO</name>
<feature type="domain" description="Flavodoxin-like" evidence="7">
    <location>
        <begin position="41"/>
        <end position="216"/>
    </location>
</feature>
<reference evidence="8" key="1">
    <citation type="submission" date="2014-05" db="EMBL/GenBank/DDBJ databases">
        <title>The transcriptome of the halophilic microalga Tetraselmis sp. GSL018 isolated from the Great Salt Lake, Utah.</title>
        <authorList>
            <person name="Jinkerson R.E."/>
            <person name="D'Adamo S."/>
            <person name="Posewitz M.C."/>
        </authorList>
    </citation>
    <scope>NUCLEOTIDE SEQUENCE</scope>
    <source>
        <strain evidence="8">GSL018</strain>
    </source>
</reference>
<keyword evidence="3" id="KW-0813">Transport</keyword>
<dbReference type="PANTHER" id="PTHR42809:SF1">
    <property type="entry name" value="FLAVODOXIN 1"/>
    <property type="match status" value="1"/>
</dbReference>
<dbReference type="AlphaFoldDB" id="A0A061S1D1"/>
<evidence type="ECO:0000256" key="5">
    <source>
        <dbReference type="ARBA" id="ARBA00022643"/>
    </source>
</evidence>
<dbReference type="InterPro" id="IPR050619">
    <property type="entry name" value="Flavodoxin"/>
</dbReference>
<dbReference type="GO" id="GO:0009055">
    <property type="term" value="F:electron transfer activity"/>
    <property type="evidence" value="ECO:0007669"/>
    <property type="project" value="InterPro"/>
</dbReference>
<dbReference type="Gene3D" id="3.40.50.360">
    <property type="match status" value="1"/>
</dbReference>
<keyword evidence="5" id="KW-0288">FMN</keyword>
<evidence type="ECO:0000259" key="7">
    <source>
        <dbReference type="PROSITE" id="PS50902"/>
    </source>
</evidence>
<evidence type="ECO:0000256" key="4">
    <source>
        <dbReference type="ARBA" id="ARBA00022630"/>
    </source>
</evidence>
<proteinExistence type="inferred from homology"/>
<dbReference type="PANTHER" id="PTHR42809">
    <property type="entry name" value="FLAVODOXIN 2"/>
    <property type="match status" value="1"/>
</dbReference>
<comment type="cofactor">
    <cofactor evidence="1">
        <name>FMN</name>
        <dbReference type="ChEBI" id="CHEBI:58210"/>
    </cofactor>
</comment>
<dbReference type="PROSITE" id="PS50902">
    <property type="entry name" value="FLAVODOXIN_LIKE"/>
    <property type="match status" value="1"/>
</dbReference>
<evidence type="ECO:0000256" key="1">
    <source>
        <dbReference type="ARBA" id="ARBA00001917"/>
    </source>
</evidence>
<gene>
    <name evidence="8" type="ORF">TSPGSL018_19780</name>
</gene>
<accession>A0A061S1D1</accession>
<dbReference type="Pfam" id="PF00258">
    <property type="entry name" value="Flavodoxin_1"/>
    <property type="match status" value="1"/>
</dbReference>
<dbReference type="InterPro" id="IPR029039">
    <property type="entry name" value="Flavoprotein-like_sf"/>
</dbReference>
<sequence>MSLNISSKDHVLKPLLFRNKRSSSARSSIIIHRNICASAQVGLLYGSATGNTREAAFLIKSCLGRTVSDPQEISTVRPQDLLQKYNQGIIIGAPTWATACPEMRTGTAMDDFLWQVREESRNSLLSGLRFAVFGCGDASQWPDNFADAIDEVYTTMAQAGGQPVGHWRPVRGEEYLNSRSKSFREDGHYYVGLPLDNINQSHLTRSRISSWCLQLSEEFSLKGDVQRLTSSDPFNMSEDSRLASNYTYPRSRVPRWSTSNERYHLFGSRLTANWYQFGSGEGSAGRWLKFTDDSVLMRAGLRGQPEYQLSYSAITGFRLDPLSGTESVTLVLFLEDKQRLTGRPWSKQLVLKGLPRSDVPGFCSFLKERGAALH</sequence>
<dbReference type="InterPro" id="IPR008254">
    <property type="entry name" value="Flavodoxin/NO_synth"/>
</dbReference>
<dbReference type="SUPFAM" id="SSF52218">
    <property type="entry name" value="Flavoproteins"/>
    <property type="match status" value="1"/>
</dbReference>
<evidence type="ECO:0000256" key="3">
    <source>
        <dbReference type="ARBA" id="ARBA00022448"/>
    </source>
</evidence>
<dbReference type="InterPro" id="IPR001226">
    <property type="entry name" value="Flavodoxin_CS"/>
</dbReference>
<evidence type="ECO:0000256" key="6">
    <source>
        <dbReference type="ARBA" id="ARBA00022982"/>
    </source>
</evidence>
<dbReference type="EMBL" id="GBEZ01008975">
    <property type="protein sequence ID" value="JAC76591.1"/>
    <property type="molecule type" value="Transcribed_RNA"/>
</dbReference>
<keyword evidence="6" id="KW-0249">Electron transport</keyword>
<protein>
    <submittedName>
        <fullName evidence="8">Flavodoxin</fullName>
    </submittedName>
</protein>
<evidence type="ECO:0000313" key="8">
    <source>
        <dbReference type="EMBL" id="JAC76591.1"/>
    </source>
</evidence>
<comment type="similarity">
    <text evidence="2">Belongs to the flavodoxin family.</text>
</comment>
<evidence type="ECO:0000256" key="2">
    <source>
        <dbReference type="ARBA" id="ARBA00005267"/>
    </source>
</evidence>
<organism evidence="8">
    <name type="scientific">Tetraselmis sp. GSL018</name>
    <dbReference type="NCBI Taxonomy" id="582737"/>
    <lineage>
        <taxon>Eukaryota</taxon>
        <taxon>Viridiplantae</taxon>
        <taxon>Chlorophyta</taxon>
        <taxon>core chlorophytes</taxon>
        <taxon>Chlorodendrophyceae</taxon>
        <taxon>Chlorodendrales</taxon>
        <taxon>Chlorodendraceae</taxon>
        <taxon>Tetraselmis</taxon>
    </lineage>
</organism>
<dbReference type="PROSITE" id="PS00201">
    <property type="entry name" value="FLAVODOXIN"/>
    <property type="match status" value="1"/>
</dbReference>
<keyword evidence="4" id="KW-0285">Flavoprotein</keyword>